<gene>
    <name evidence="1" type="ordered locus">MEALZ_0285</name>
</gene>
<dbReference type="KEGG" id="mah:MEALZ_0285"/>
<evidence type="ECO:0008006" key="3">
    <source>
        <dbReference type="Google" id="ProtNLM"/>
    </source>
</evidence>
<organism evidence="1 2">
    <name type="scientific">Methylotuvimicrobium alcaliphilum (strain DSM 19304 / NCIMB 14124 / VKM B-2133 / 20Z)</name>
    <name type="common">Methylomicrobium alcaliphilum</name>
    <dbReference type="NCBI Taxonomy" id="1091494"/>
    <lineage>
        <taxon>Bacteria</taxon>
        <taxon>Pseudomonadati</taxon>
        <taxon>Pseudomonadota</taxon>
        <taxon>Gammaproteobacteria</taxon>
        <taxon>Methylococcales</taxon>
        <taxon>Methylococcaceae</taxon>
        <taxon>Methylotuvimicrobium</taxon>
    </lineage>
</organism>
<evidence type="ECO:0000313" key="2">
    <source>
        <dbReference type="Proteomes" id="UP000008315"/>
    </source>
</evidence>
<dbReference type="EMBL" id="FO082060">
    <property type="protein sequence ID" value="CCE21985.1"/>
    <property type="molecule type" value="Genomic_DNA"/>
</dbReference>
<dbReference type="AlphaFoldDB" id="G4SWR9"/>
<dbReference type="RefSeq" id="WP_014146794.1">
    <property type="nucleotide sequence ID" value="NC_016112.1"/>
</dbReference>
<dbReference type="HOGENOM" id="CLU_1394912_0_0_6"/>
<reference evidence="2" key="1">
    <citation type="journal article" date="2012" name="J. Bacteriol.">
        <title>Genome sequence of the haloalkaliphilic methanotrophic bacterium Methylomicrobium alcaliphilum 20Z.</title>
        <authorList>
            <person name="Vuilleumier S."/>
            <person name="Khmelenina V.N."/>
            <person name="Bringel F."/>
            <person name="Reshetnikov A.S."/>
            <person name="Lajus A."/>
            <person name="Mangenot S."/>
            <person name="Rouy Z."/>
            <person name="Op den Camp H.J."/>
            <person name="Jetten M.S."/>
            <person name="Dispirito A.A."/>
            <person name="Dunfield P."/>
            <person name="Klotz M.G."/>
            <person name="Semrau J.D."/>
            <person name="Stein L.Y."/>
            <person name="Barbe V."/>
            <person name="Medigue C."/>
            <person name="Trotsenko Y.A."/>
            <person name="Kalyuzhnaya M.G."/>
        </authorList>
    </citation>
    <scope>NUCLEOTIDE SEQUENCE [LARGE SCALE GENOMIC DNA]</scope>
    <source>
        <strain evidence="2">DSM 19304 / NCIMB 14124 / VKM B-2133 / 20Z</strain>
    </source>
</reference>
<dbReference type="Proteomes" id="UP000008315">
    <property type="component" value="Chromosome"/>
</dbReference>
<accession>G4SWR9</accession>
<name>G4SWR9_META2</name>
<keyword evidence="2" id="KW-1185">Reference proteome</keyword>
<evidence type="ECO:0000313" key="1">
    <source>
        <dbReference type="EMBL" id="CCE21985.1"/>
    </source>
</evidence>
<proteinExistence type="predicted"/>
<dbReference type="PATRIC" id="fig|271065.3.peg.296"/>
<protein>
    <recommendedName>
        <fullName evidence="3">Peptidase C39-like domain-containing protein</fullName>
    </recommendedName>
</protein>
<sequence length="195" mass="22054">MSIYLRNDSDNIVHQVMAQQQASSCAVASIWMARNQTKQMTIDESEWALAWNMYHRVVQDADFIPEAPAPMSLDPSAHSNDQDTFGNMFSRMGTFMDQVAQALRNDGLKVTFKTRFSPGITVDAWRLSDTTPAIILLGWYNGARRNGGHFIVASRRTSRGRVVYLDPWEGQLRELGIGPQYLSTGRFEQVIYIST</sequence>